<dbReference type="RefSeq" id="WP_215487959.1">
    <property type="nucleotide sequence ID" value="NZ_BAAAPJ010000008.1"/>
</dbReference>
<name>A0ABS5XW15_9MICO</name>
<gene>
    <name evidence="1" type="ORF">J0P97_11700</name>
</gene>
<keyword evidence="2" id="KW-1185">Reference proteome</keyword>
<dbReference type="EMBL" id="JAFLHG010000010">
    <property type="protein sequence ID" value="MBT8798732.1"/>
    <property type="molecule type" value="Genomic_DNA"/>
</dbReference>
<evidence type="ECO:0000313" key="1">
    <source>
        <dbReference type="EMBL" id="MBT8798732.1"/>
    </source>
</evidence>
<protein>
    <submittedName>
        <fullName evidence="1">Uncharacterized protein</fullName>
    </submittedName>
</protein>
<proteinExistence type="predicted"/>
<accession>A0ABS5XW15</accession>
<sequence>MKLQGMGIPVGIIAIWDRNGIEYLYPASLLANIFGCSESQVEQLEIAEDNVSLNGVTLRKLELQAKVVAQLNESTPLPEELLSKLINPLASAIS</sequence>
<comment type="caution">
    <text evidence="1">The sequence shown here is derived from an EMBL/GenBank/DDBJ whole genome shotgun (WGS) entry which is preliminary data.</text>
</comment>
<organism evidence="1 2">
    <name type="scientific">Microbacterium flavum</name>
    <dbReference type="NCBI Taxonomy" id="415216"/>
    <lineage>
        <taxon>Bacteria</taxon>
        <taxon>Bacillati</taxon>
        <taxon>Actinomycetota</taxon>
        <taxon>Actinomycetes</taxon>
        <taxon>Micrococcales</taxon>
        <taxon>Microbacteriaceae</taxon>
        <taxon>Microbacterium</taxon>
    </lineage>
</organism>
<dbReference type="Proteomes" id="UP000740605">
    <property type="component" value="Unassembled WGS sequence"/>
</dbReference>
<reference evidence="1 2" key="1">
    <citation type="submission" date="2021-03" db="EMBL/GenBank/DDBJ databases">
        <title>Microbacterium pauli sp. nov., isolated from microfiltered milk.</title>
        <authorList>
            <person name="Bellassi P."/>
            <person name="Fontana A."/>
            <person name="Callegari M.L."/>
            <person name="Lorenzo M."/>
            <person name="Cappa F."/>
        </authorList>
    </citation>
    <scope>NUCLEOTIDE SEQUENCE [LARGE SCALE GENOMIC DNA]</scope>
    <source>
        <strain evidence="1 2">DSM 18909</strain>
    </source>
</reference>
<evidence type="ECO:0000313" key="2">
    <source>
        <dbReference type="Proteomes" id="UP000740605"/>
    </source>
</evidence>